<keyword evidence="2" id="KW-1185">Reference proteome</keyword>
<comment type="caution">
    <text evidence="1">The sequence shown here is derived from an EMBL/GenBank/DDBJ whole genome shotgun (WGS) entry which is preliminary data.</text>
</comment>
<dbReference type="AlphaFoldDB" id="A0AAE3P0Y2"/>
<dbReference type="PANTHER" id="PTHR12993">
    <property type="entry name" value="N-ACETYLGLUCOSAMINYL-PHOSPHATIDYLINOSITOL DE-N-ACETYLASE-RELATED"/>
    <property type="match status" value="1"/>
</dbReference>
<proteinExistence type="predicted"/>
<organism evidence="1 2">
    <name type="scientific">Stygiobacter electus</name>
    <dbReference type="NCBI Taxonomy" id="3032292"/>
    <lineage>
        <taxon>Bacteria</taxon>
        <taxon>Pseudomonadati</taxon>
        <taxon>Ignavibacteriota</taxon>
        <taxon>Ignavibacteria</taxon>
        <taxon>Ignavibacteriales</taxon>
        <taxon>Melioribacteraceae</taxon>
        <taxon>Stygiobacter</taxon>
    </lineage>
</organism>
<dbReference type="PANTHER" id="PTHR12993:SF30">
    <property type="entry name" value="N-ACETYL-ALPHA-D-GLUCOSAMINYL L-MALATE DEACETYLASE 1"/>
    <property type="match status" value="1"/>
</dbReference>
<dbReference type="InterPro" id="IPR024078">
    <property type="entry name" value="LmbE-like_dom_sf"/>
</dbReference>
<dbReference type="InterPro" id="IPR023842">
    <property type="entry name" value="Bacillithiol_biosynth_BshB1"/>
</dbReference>
<dbReference type="RefSeq" id="WP_321536075.1">
    <property type="nucleotide sequence ID" value="NZ_JARGDL010000012.1"/>
</dbReference>
<protein>
    <submittedName>
        <fullName evidence="1">Bacillithiol biosynthesis deacetylase BshB1</fullName>
    </submittedName>
</protein>
<dbReference type="Gene3D" id="3.40.50.10320">
    <property type="entry name" value="LmbE-like"/>
    <property type="match status" value="1"/>
</dbReference>
<dbReference type="NCBIfam" id="TIGR04001">
    <property type="entry name" value="thiol_BshB1"/>
    <property type="match status" value="1"/>
</dbReference>
<evidence type="ECO:0000313" key="2">
    <source>
        <dbReference type="Proteomes" id="UP001221302"/>
    </source>
</evidence>
<dbReference type="GO" id="GO:0071793">
    <property type="term" value="P:bacillithiol biosynthetic process"/>
    <property type="evidence" value="ECO:0007669"/>
    <property type="project" value="InterPro"/>
</dbReference>
<dbReference type="InterPro" id="IPR003737">
    <property type="entry name" value="GlcNAc_PI_deacetylase-related"/>
</dbReference>
<evidence type="ECO:0000313" key="1">
    <source>
        <dbReference type="EMBL" id="MDF1612304.1"/>
    </source>
</evidence>
<reference evidence="1" key="1">
    <citation type="submission" date="2023-03" db="EMBL/GenBank/DDBJ databases">
        <title>Stygiobacter electus gen. nov., sp. nov., facultatively anaerobic thermotolerant bacterium of the class Ignavibacteria from a well of Yessentuki mineral water deposit.</title>
        <authorList>
            <person name="Podosokorskaya O.A."/>
            <person name="Elcheninov A.G."/>
            <person name="Petrova N.F."/>
            <person name="Zavarzina D.G."/>
            <person name="Kublanov I.V."/>
            <person name="Merkel A.Y."/>
        </authorList>
    </citation>
    <scope>NUCLEOTIDE SEQUENCE</scope>
    <source>
        <strain evidence="1">09-Me</strain>
    </source>
</reference>
<dbReference type="GO" id="GO:0019213">
    <property type="term" value="F:deacetylase activity"/>
    <property type="evidence" value="ECO:0007669"/>
    <property type="project" value="InterPro"/>
</dbReference>
<name>A0AAE3P0Y2_9BACT</name>
<dbReference type="EMBL" id="JARGDL010000012">
    <property type="protein sequence ID" value="MDF1612304.1"/>
    <property type="molecule type" value="Genomic_DNA"/>
</dbReference>
<dbReference type="GO" id="GO:0016811">
    <property type="term" value="F:hydrolase activity, acting on carbon-nitrogen (but not peptide) bonds, in linear amides"/>
    <property type="evidence" value="ECO:0007669"/>
    <property type="project" value="TreeGrafter"/>
</dbReference>
<sequence>MNLDVLIFAAHPDDAELSMGGTIAKLTFQNYKVGIIDLTKGELGTRGSASKRMNEAKTASEILKIKARENLAFKDGSIKFNEKYLKIIISKIRKYQPKILFAPYFNDRHPDHIGTSQLVKEAMFFSGLPKIETKENGKLQSAFRPNKIFYYMQTYEFEPTFIIDITETFYTKMKAMYAYDTQFHNPESKEPETFISNPRFINFIKARASYYGFKIGKDYGEAFYCEEKIELSINDLLNQNNSK</sequence>
<dbReference type="Pfam" id="PF02585">
    <property type="entry name" value="PIG-L"/>
    <property type="match status" value="1"/>
</dbReference>
<gene>
    <name evidence="1" type="primary">bshB1</name>
    <name evidence="1" type="ORF">P0M35_09090</name>
</gene>
<accession>A0AAE3P0Y2</accession>
<dbReference type="Proteomes" id="UP001221302">
    <property type="component" value="Unassembled WGS sequence"/>
</dbReference>
<dbReference type="SUPFAM" id="SSF102588">
    <property type="entry name" value="LmbE-like"/>
    <property type="match status" value="1"/>
</dbReference>